<sequence length="66" mass="7532">GKETVTSIFELYKKLLDIAAYLQLKILGFGADSASAEFNTQNQLMKMETSERLIFKDRLYGILNIK</sequence>
<comment type="caution">
    <text evidence="1">The sequence shown here is derived from an EMBL/GenBank/DDBJ whole genome shotgun (WGS) entry which is preliminary data.</text>
</comment>
<keyword evidence="2" id="KW-1185">Reference proteome</keyword>
<evidence type="ECO:0000313" key="1">
    <source>
        <dbReference type="EMBL" id="CAG8549987.1"/>
    </source>
</evidence>
<name>A0ACA9LUB4_9GLOM</name>
<reference evidence="1" key="1">
    <citation type="submission" date="2021-06" db="EMBL/GenBank/DDBJ databases">
        <authorList>
            <person name="Kallberg Y."/>
            <person name="Tangrot J."/>
            <person name="Rosling A."/>
        </authorList>
    </citation>
    <scope>NUCLEOTIDE SEQUENCE</scope>
    <source>
        <strain evidence="1">AU212A</strain>
    </source>
</reference>
<evidence type="ECO:0000313" key="2">
    <source>
        <dbReference type="Proteomes" id="UP000789860"/>
    </source>
</evidence>
<dbReference type="Proteomes" id="UP000789860">
    <property type="component" value="Unassembled WGS sequence"/>
</dbReference>
<protein>
    <submittedName>
        <fullName evidence="1">4394_t:CDS:1</fullName>
    </submittedName>
</protein>
<organism evidence="1 2">
    <name type="scientific">Scutellospora calospora</name>
    <dbReference type="NCBI Taxonomy" id="85575"/>
    <lineage>
        <taxon>Eukaryota</taxon>
        <taxon>Fungi</taxon>
        <taxon>Fungi incertae sedis</taxon>
        <taxon>Mucoromycota</taxon>
        <taxon>Glomeromycotina</taxon>
        <taxon>Glomeromycetes</taxon>
        <taxon>Diversisporales</taxon>
        <taxon>Gigasporaceae</taxon>
        <taxon>Scutellospora</taxon>
    </lineage>
</organism>
<gene>
    <name evidence="1" type="ORF">SCALOS_LOCUS5142</name>
</gene>
<proteinExistence type="predicted"/>
<dbReference type="EMBL" id="CAJVPM010007917">
    <property type="protein sequence ID" value="CAG8549987.1"/>
    <property type="molecule type" value="Genomic_DNA"/>
</dbReference>
<accession>A0ACA9LUB4</accession>
<feature type="non-terminal residue" evidence="1">
    <location>
        <position position="1"/>
    </location>
</feature>